<dbReference type="PROSITE" id="PS50160">
    <property type="entry name" value="DNA_LIGASE_A3"/>
    <property type="match status" value="1"/>
</dbReference>
<dbReference type="GO" id="GO:0006310">
    <property type="term" value="P:DNA recombination"/>
    <property type="evidence" value="ECO:0007669"/>
    <property type="project" value="UniProtKB-KW"/>
</dbReference>
<dbReference type="AlphaFoldDB" id="A0A4D9D567"/>
<dbReference type="SUPFAM" id="SSF117018">
    <property type="entry name" value="ATP-dependent DNA ligase DNA-binding domain"/>
    <property type="match status" value="1"/>
</dbReference>
<dbReference type="InterPro" id="IPR012308">
    <property type="entry name" value="DNA_ligase_ATP-dep_N"/>
</dbReference>
<evidence type="ECO:0000256" key="11">
    <source>
        <dbReference type="ARBA" id="ARBA00031942"/>
    </source>
</evidence>
<proteinExistence type="inferred from homology"/>
<dbReference type="PANTHER" id="PTHR45997">
    <property type="entry name" value="DNA LIGASE 4"/>
    <property type="match status" value="1"/>
</dbReference>
<evidence type="ECO:0000256" key="3">
    <source>
        <dbReference type="ARBA" id="ARBA00007572"/>
    </source>
</evidence>
<keyword evidence="16" id="KW-1185">Reference proteome</keyword>
<feature type="compositionally biased region" description="Gly residues" evidence="12">
    <location>
        <begin position="719"/>
        <end position="728"/>
    </location>
</feature>
<evidence type="ECO:0000313" key="16">
    <source>
        <dbReference type="Proteomes" id="UP000355283"/>
    </source>
</evidence>
<evidence type="ECO:0000313" key="15">
    <source>
        <dbReference type="EMBL" id="TFJ86144.1"/>
    </source>
</evidence>
<dbReference type="InterPro" id="IPR012340">
    <property type="entry name" value="NA-bd_OB-fold"/>
</dbReference>
<dbReference type="Pfam" id="PF04679">
    <property type="entry name" value="DNA_ligase_A_C"/>
    <property type="match status" value="1"/>
</dbReference>
<protein>
    <recommendedName>
        <fullName evidence="11">DNA ligase IV</fullName>
    </recommendedName>
    <alternativeName>
        <fullName evidence="10">Polydeoxyribonucleotide synthase [ATP] 4</fullName>
    </alternativeName>
</protein>
<organism evidence="15 16">
    <name type="scientific">Nannochloropsis salina CCMP1776</name>
    <dbReference type="NCBI Taxonomy" id="1027361"/>
    <lineage>
        <taxon>Eukaryota</taxon>
        <taxon>Sar</taxon>
        <taxon>Stramenopiles</taxon>
        <taxon>Ochrophyta</taxon>
        <taxon>Eustigmatophyceae</taxon>
        <taxon>Eustigmatales</taxon>
        <taxon>Monodopsidaceae</taxon>
        <taxon>Microchloropsis</taxon>
        <taxon>Microchloropsis salina</taxon>
    </lineage>
</organism>
<evidence type="ECO:0000256" key="10">
    <source>
        <dbReference type="ARBA" id="ARBA00030676"/>
    </source>
</evidence>
<keyword evidence="5" id="KW-0677">Repeat</keyword>
<evidence type="ECO:0000256" key="6">
    <source>
        <dbReference type="ARBA" id="ARBA00022741"/>
    </source>
</evidence>
<dbReference type="GO" id="GO:0006297">
    <property type="term" value="P:nucleotide-excision repair, DNA gap filling"/>
    <property type="evidence" value="ECO:0007669"/>
    <property type="project" value="TreeGrafter"/>
</dbReference>
<dbReference type="EMBL" id="SDOX01000009">
    <property type="protein sequence ID" value="TFJ86144.1"/>
    <property type="molecule type" value="Genomic_DNA"/>
</dbReference>
<dbReference type="OrthoDB" id="151490at2759"/>
<keyword evidence="7" id="KW-0067">ATP-binding</keyword>
<dbReference type="GO" id="GO:0032807">
    <property type="term" value="C:DNA ligase IV complex"/>
    <property type="evidence" value="ECO:0007669"/>
    <property type="project" value="TreeGrafter"/>
</dbReference>
<dbReference type="Gene3D" id="3.30.470.30">
    <property type="entry name" value="DNA ligase/mRNA capping enzyme"/>
    <property type="match status" value="1"/>
</dbReference>
<reference evidence="15 16" key="1">
    <citation type="submission" date="2019-01" db="EMBL/GenBank/DDBJ databases">
        <title>Nuclear Genome Assembly of the Microalgal Biofuel strain Nannochloropsis salina CCMP1776.</title>
        <authorList>
            <person name="Hovde B."/>
        </authorList>
    </citation>
    <scope>NUCLEOTIDE SEQUENCE [LARGE SCALE GENOMIC DNA]</scope>
    <source>
        <strain evidence="15 16">CCMP1776</strain>
    </source>
</reference>
<evidence type="ECO:0000256" key="4">
    <source>
        <dbReference type="ARBA" id="ARBA00022598"/>
    </source>
</evidence>
<feature type="domain" description="ATP-dependent DNA ligase family profile" evidence="13">
    <location>
        <begin position="263"/>
        <end position="443"/>
    </location>
</feature>
<dbReference type="PROSITE" id="PS50172">
    <property type="entry name" value="BRCT"/>
    <property type="match status" value="1"/>
</dbReference>
<evidence type="ECO:0000256" key="1">
    <source>
        <dbReference type="ARBA" id="ARBA00001946"/>
    </source>
</evidence>
<dbReference type="Pfam" id="PF04675">
    <property type="entry name" value="DNA_ligase_A_N"/>
    <property type="match status" value="1"/>
</dbReference>
<gene>
    <name evidence="15" type="ORF">NSK_002352</name>
</gene>
<accession>A0A4D9D567</accession>
<feature type="region of interest" description="Disordered" evidence="12">
    <location>
        <begin position="581"/>
        <end position="606"/>
    </location>
</feature>
<comment type="subcellular location">
    <subcellularLocation>
        <location evidence="2">Nucleus</location>
    </subcellularLocation>
</comment>
<dbReference type="Gene3D" id="3.40.50.10190">
    <property type="entry name" value="BRCT domain"/>
    <property type="match status" value="2"/>
</dbReference>
<dbReference type="Gene3D" id="1.10.3260.10">
    <property type="entry name" value="DNA ligase, ATP-dependent, N-terminal domain"/>
    <property type="match status" value="1"/>
</dbReference>
<dbReference type="SUPFAM" id="SSF56091">
    <property type="entry name" value="DNA ligase/mRNA capping enzyme, catalytic domain"/>
    <property type="match status" value="1"/>
</dbReference>
<dbReference type="Pfam" id="PF01068">
    <property type="entry name" value="DNA_ligase_A_M"/>
    <property type="match status" value="1"/>
</dbReference>
<comment type="cofactor">
    <cofactor evidence="1">
        <name>Mg(2+)</name>
        <dbReference type="ChEBI" id="CHEBI:18420"/>
    </cofactor>
</comment>
<keyword evidence="9" id="KW-0539">Nucleus</keyword>
<comment type="similarity">
    <text evidence="3">Belongs to the ATP-dependent DNA ligase family.</text>
</comment>
<feature type="compositionally biased region" description="Basic and acidic residues" evidence="12">
    <location>
        <begin position="927"/>
        <end position="937"/>
    </location>
</feature>
<evidence type="ECO:0000259" key="14">
    <source>
        <dbReference type="PROSITE" id="PS50172"/>
    </source>
</evidence>
<dbReference type="Proteomes" id="UP000355283">
    <property type="component" value="Unassembled WGS sequence"/>
</dbReference>
<keyword evidence="6" id="KW-0547">Nucleotide-binding</keyword>
<comment type="caution">
    <text evidence="15">The sequence shown here is derived from an EMBL/GenBank/DDBJ whole genome shotgun (WGS) entry which is preliminary data.</text>
</comment>
<evidence type="ECO:0000256" key="12">
    <source>
        <dbReference type="SAM" id="MobiDB-lite"/>
    </source>
</evidence>
<feature type="region of interest" description="Disordered" evidence="12">
    <location>
        <begin position="706"/>
        <end position="768"/>
    </location>
</feature>
<evidence type="ECO:0000256" key="8">
    <source>
        <dbReference type="ARBA" id="ARBA00023172"/>
    </source>
</evidence>
<feature type="compositionally biased region" description="Basic and acidic residues" evidence="12">
    <location>
        <begin position="581"/>
        <end position="605"/>
    </location>
</feature>
<dbReference type="InterPro" id="IPR036599">
    <property type="entry name" value="DNA_ligase_N_sf"/>
</dbReference>
<feature type="compositionally biased region" description="Acidic residues" evidence="12">
    <location>
        <begin position="917"/>
        <end position="926"/>
    </location>
</feature>
<dbReference type="GO" id="GO:0003677">
    <property type="term" value="F:DNA binding"/>
    <property type="evidence" value="ECO:0007669"/>
    <property type="project" value="InterPro"/>
</dbReference>
<dbReference type="GO" id="GO:0006303">
    <property type="term" value="P:double-strand break repair via nonhomologous end joining"/>
    <property type="evidence" value="ECO:0007669"/>
    <property type="project" value="TreeGrafter"/>
</dbReference>
<dbReference type="SUPFAM" id="SSF52113">
    <property type="entry name" value="BRCT domain"/>
    <property type="match status" value="1"/>
</dbReference>
<dbReference type="SUPFAM" id="SSF50249">
    <property type="entry name" value="Nucleic acid-binding proteins"/>
    <property type="match status" value="1"/>
</dbReference>
<feature type="domain" description="BRCT" evidence="14">
    <location>
        <begin position="954"/>
        <end position="1028"/>
    </location>
</feature>
<sequence length="1052" mass="117093">MGPNGRILNTLGDFGSTVEDVLVSRIRQTPSDLSLLEVNEWLDKLVSATPRSHAKRKEREKEGIFTQLSSLLNPREMKWLIRIILGDLKCGFKRDSVLKVFGQDGPGRLQRSYDLRKVCAEYAVNVSTSYRLELMTPFQVQCAARASSVEDALRRMEGAAFVMEQKVDGERYVLHKRGMELRLVSRNFNAPRQEYYTALTPIFLEGLGGVDDLILDGEIVAWSKRLGGFEKYGHNKTVAIAQAEVAAGVVRRREGGKEGVREGGEEDRNLMYVVFDCLHVGGQGSQEAFARAGVPKCEAGAVSGMPLSDRRALLQAVISSLPRRLEIVAHREVPLSLSTRDVGRKGQEGGVEEDRLEALSAYYDHAVENGWEGLMLKRLDSRYSSQGGENGEKISREKGGWVKLKPDYAEVTDEMDLVLLGGYYKDGARWRGYPSRFLLGVWAEGREGKEGGKEGGGTWEGMRFHTFARVATGLNTWEREELQNLLKAHWIEGGPGKEFPPWIMPWKTATIDIPALWLDVRHAPMVVMSVKGAEMVPSRSYSVEWTLRFPRITRLRPDKALAGVMTVQELQALRERPGGLWRRQDGHAAKGGEKRGRVQGKEGERKRRARWVPLSAYATHGGMVEAEVKGSLFAGMKICLYGSEFTTRLPNARALVGLEEGGKEGGKEGVRKSGKEGWFSLEELHRVILEQGGQASTNLMEVEKDLWGGGEGGEEEAGGVEGGRGGGPPVTSEGNRHPDPSFISPIYGMDIQRSSSPGISKSPPQPQRYEQDVMLVPAGRPCLRTQAAMREARIDILVVDWLVECLGAGRRIEPRYEHYVGMARGTRRRMEGLVDRFGDPWIPGEGIRLEEVFARMPSLPPSRGPSLSGAWRCHVREGAWGDDEGAILRGVMPFYSPRQIIYADRYADCGRVLPPVGEEDDEEATDDKEVGTREAKGGKRPALPFTTLDAAVILLRLHGAKISSSLHANVTHVLVDREERRRYSLILARKRELRRGPHYACEKWVVDVEWVKASLKAGRLLDLQEGGVEECEEGYQRYVVSDQELKEGAGME</sequence>
<keyword evidence="8" id="KW-0233">DNA recombination</keyword>
<evidence type="ECO:0000256" key="5">
    <source>
        <dbReference type="ARBA" id="ARBA00022737"/>
    </source>
</evidence>
<keyword evidence="4" id="KW-0436">Ligase</keyword>
<evidence type="ECO:0000256" key="7">
    <source>
        <dbReference type="ARBA" id="ARBA00022840"/>
    </source>
</evidence>
<dbReference type="InterPro" id="IPR029710">
    <property type="entry name" value="LIG4"/>
</dbReference>
<dbReference type="InterPro" id="IPR036420">
    <property type="entry name" value="BRCT_dom_sf"/>
</dbReference>
<dbReference type="InterPro" id="IPR001357">
    <property type="entry name" value="BRCT_dom"/>
</dbReference>
<dbReference type="GO" id="GO:0005524">
    <property type="term" value="F:ATP binding"/>
    <property type="evidence" value="ECO:0007669"/>
    <property type="project" value="UniProtKB-KW"/>
</dbReference>
<name>A0A4D9D567_9STRA</name>
<evidence type="ECO:0000259" key="13">
    <source>
        <dbReference type="PROSITE" id="PS50160"/>
    </source>
</evidence>
<dbReference type="Gene3D" id="2.40.50.140">
    <property type="entry name" value="Nucleic acid-binding proteins"/>
    <property type="match status" value="1"/>
</dbReference>
<dbReference type="InterPro" id="IPR012309">
    <property type="entry name" value="DNA_ligase_ATP-dep_C"/>
</dbReference>
<dbReference type="PANTHER" id="PTHR45997:SF1">
    <property type="entry name" value="DNA LIGASE 4"/>
    <property type="match status" value="1"/>
</dbReference>
<dbReference type="GO" id="GO:0003910">
    <property type="term" value="F:DNA ligase (ATP) activity"/>
    <property type="evidence" value="ECO:0007669"/>
    <property type="project" value="InterPro"/>
</dbReference>
<feature type="region of interest" description="Disordered" evidence="12">
    <location>
        <begin position="915"/>
        <end position="938"/>
    </location>
</feature>
<evidence type="ECO:0000256" key="2">
    <source>
        <dbReference type="ARBA" id="ARBA00004123"/>
    </source>
</evidence>
<dbReference type="InterPro" id="IPR012310">
    <property type="entry name" value="DNA_ligase_ATP-dep_cent"/>
</dbReference>
<evidence type="ECO:0000256" key="9">
    <source>
        <dbReference type="ARBA" id="ARBA00023242"/>
    </source>
</evidence>